<dbReference type="Proteomes" id="UP000249499">
    <property type="component" value="Chromosome"/>
</dbReference>
<organism evidence="1 2">
    <name type="scientific">Rhizobium tumorigenes</name>
    <dbReference type="NCBI Taxonomy" id="2041385"/>
    <lineage>
        <taxon>Bacteria</taxon>
        <taxon>Pseudomonadati</taxon>
        <taxon>Pseudomonadota</taxon>
        <taxon>Alphaproteobacteria</taxon>
        <taxon>Hyphomicrobiales</taxon>
        <taxon>Rhizobiaceae</taxon>
        <taxon>Rhizobium/Agrobacterium group</taxon>
        <taxon>Rhizobium</taxon>
    </lineage>
</organism>
<protein>
    <submittedName>
        <fullName evidence="1">Uncharacterized protein</fullName>
    </submittedName>
</protein>
<dbReference type="EMBL" id="CP117255">
    <property type="protein sequence ID" value="WFR97117.1"/>
    <property type="molecule type" value="Genomic_DNA"/>
</dbReference>
<name>A0AAF1K6N7_9HYPH</name>
<proteinExistence type="predicted"/>
<dbReference type="KEGG" id="rtu:PR017_08460"/>
<keyword evidence="2" id="KW-1185">Reference proteome</keyword>
<evidence type="ECO:0000313" key="1">
    <source>
        <dbReference type="EMBL" id="WFR97117.1"/>
    </source>
</evidence>
<gene>
    <name evidence="1" type="ORF">PR017_08460</name>
</gene>
<dbReference type="RefSeq" id="WP_111218049.1">
    <property type="nucleotide sequence ID" value="NZ_CP117255.1"/>
</dbReference>
<sequence>MADDEFMTLYKAGKFKEALASVTGTDPKAKWTPSRYAIDKRVNKPIFYRGNKRVEKDANGEWQLSKHKFEFDD</sequence>
<dbReference type="AlphaFoldDB" id="A0AAF1K6N7"/>
<accession>A0AAF1K6N7</accession>
<evidence type="ECO:0000313" key="2">
    <source>
        <dbReference type="Proteomes" id="UP000249499"/>
    </source>
</evidence>
<reference evidence="2" key="2">
    <citation type="journal article" date="2023" name="MicrobiologyOpen">
        <title>Genomics of the tumorigenes clade of the family Rhizobiaceae and description of Rhizobium rhododendri sp. nov.</title>
        <authorList>
            <person name="Kuzmanovic N."/>
            <person name="diCenzo G.C."/>
            <person name="Bunk B."/>
            <person name="Sproeer C."/>
            <person name="Fruehling A."/>
            <person name="Neumann-Schaal M."/>
            <person name="Overmann J."/>
            <person name="Smalla K."/>
        </authorList>
    </citation>
    <scope>NUCLEOTIDE SEQUENCE [LARGE SCALE GENOMIC DNA]</scope>
    <source>
        <strain evidence="2">1078</strain>
    </source>
</reference>
<reference evidence="1 2" key="1">
    <citation type="journal article" date="2018" name="Sci. Rep.">
        <title>Rhizobium tumorigenes sp. nov., a novel plant tumorigenic bacterium isolated from cane gall tumors on thornless blackberry.</title>
        <authorList>
            <person name="Kuzmanovi N."/>
            <person name="Smalla K."/>
            <person name="Gronow S."/>
            <person name="PuBawska J."/>
        </authorList>
    </citation>
    <scope>NUCLEOTIDE SEQUENCE [LARGE SCALE GENOMIC DNA]</scope>
    <source>
        <strain evidence="1 2">1078</strain>
    </source>
</reference>